<dbReference type="Pfam" id="PF07171">
    <property type="entry name" value="MlrC_C"/>
    <property type="match status" value="1"/>
</dbReference>
<accession>A0A4P7L7G7</accession>
<dbReference type="OrthoDB" id="5288421at2"/>
<name>A0A4P7L7G7_9BURK</name>
<evidence type="ECO:0000259" key="2">
    <source>
        <dbReference type="Pfam" id="PF07171"/>
    </source>
</evidence>
<protein>
    <recommendedName>
        <fullName evidence="1">Microcystinase C</fullName>
        <shortName evidence="1">MlrC</shortName>
    </recommendedName>
</protein>
<keyword evidence="1" id="KW-0482">Metalloprotease</keyword>
<dbReference type="GO" id="GO:0006508">
    <property type="term" value="P:proteolysis"/>
    <property type="evidence" value="ECO:0007669"/>
    <property type="project" value="UniProtKB-KW"/>
</dbReference>
<feature type="domain" description="Microcystin LR degradation protein MlrC C-terminal" evidence="2">
    <location>
        <begin position="302"/>
        <end position="483"/>
    </location>
</feature>
<reference evidence="4 5" key="1">
    <citation type="submission" date="2019-03" db="EMBL/GenBank/DDBJ databases">
        <title>Efficiently degradation of phenoxyalkanoic acid herbicides by Cupriavidus oxalaticus strain X32.</title>
        <authorList>
            <person name="Sheng X."/>
        </authorList>
    </citation>
    <scope>NUCLEOTIDE SEQUENCE [LARGE SCALE GENOMIC DNA]</scope>
    <source>
        <strain evidence="4 5">X32</strain>
    </source>
</reference>
<dbReference type="GO" id="GO:0008237">
    <property type="term" value="F:metallopeptidase activity"/>
    <property type="evidence" value="ECO:0007669"/>
    <property type="project" value="UniProtKB-KW"/>
</dbReference>
<dbReference type="GO" id="GO:0046872">
    <property type="term" value="F:metal ion binding"/>
    <property type="evidence" value="ECO:0007669"/>
    <property type="project" value="UniProtKB-KW"/>
</dbReference>
<organism evidence="4 5">
    <name type="scientific">Cupriavidus oxalaticus</name>
    <dbReference type="NCBI Taxonomy" id="96344"/>
    <lineage>
        <taxon>Bacteria</taxon>
        <taxon>Pseudomonadati</taxon>
        <taxon>Pseudomonadota</taxon>
        <taxon>Betaproteobacteria</taxon>
        <taxon>Burkholderiales</taxon>
        <taxon>Burkholderiaceae</taxon>
        <taxon>Cupriavidus</taxon>
    </lineage>
</organism>
<comment type="cofactor">
    <cofactor evidence="1">
        <name>Zn(2+)</name>
        <dbReference type="ChEBI" id="CHEBI:29105"/>
    </cofactor>
    <text evidence="1">Binds 1 zinc ion per subunit.</text>
</comment>
<sequence length="500" mass="53510">MRFVIALMRHETNTFSPIPTPLSAFSRGSSTDGPLYGDDAVRACQGTNSAAAAFMDLVVAQGDQFVMPLMANAVPSGVVTREAFESMSATIIEAVREGCDAVMLDLHGAMVAEGLADAEGELLVRIRAAAPEVPIAVSLDFHANFSKALVDNATVIAGYRTYPHVDVYETGARAAQTLMAAIRGEVRPVMLWRTLPMLTHMLRQTPREQPMKDIMDRAIAAERDGEVLNVSIFGGFPLADIPHVGLTVVVVADAAHAEAGTQLLDELSAAAWERRADFVFPLEPMETSIARAREAKAGPVILVDHGDNCGAGGPTDEMTVLGEVLRQGLKDVVAGPFWDPGAVALMIEAGVGTTVTVDVGGKTDMPALGLKGKPLRLTGQVRCITDGAYQVTGPMFTGMRLSLGRTAVLDVDGTLVVVCEKPQEPFDTGVFTHAGIDLSRRKYVLIKSRQHFRAGFEPIAKDIVLVAGPGVCNSDYSQFPFRNLSRPIYPLDEHAALQTF</sequence>
<dbReference type="KEGG" id="cox:E0W60_10545"/>
<dbReference type="EMBL" id="CP038634">
    <property type="protein sequence ID" value="QBY51520.1"/>
    <property type="molecule type" value="Genomic_DNA"/>
</dbReference>
<evidence type="ECO:0000259" key="3">
    <source>
        <dbReference type="Pfam" id="PF07364"/>
    </source>
</evidence>
<dbReference type="AlphaFoldDB" id="A0A4P7L7G7"/>
<keyword evidence="1" id="KW-0378">Hydrolase</keyword>
<gene>
    <name evidence="4" type="ORF">E0W60_10545</name>
</gene>
<dbReference type="PIRSF" id="PIRSF012702">
    <property type="entry name" value="UCP012702"/>
    <property type="match status" value="1"/>
</dbReference>
<dbReference type="STRING" id="1349762.GCA_001592245_00312"/>
<dbReference type="InterPro" id="IPR009197">
    <property type="entry name" value="MlrC"/>
</dbReference>
<dbReference type="Proteomes" id="UP000295294">
    <property type="component" value="Chromosome 1"/>
</dbReference>
<evidence type="ECO:0000256" key="1">
    <source>
        <dbReference type="PIRNR" id="PIRNR012702"/>
    </source>
</evidence>
<dbReference type="Pfam" id="PF07364">
    <property type="entry name" value="DUF1485"/>
    <property type="match status" value="1"/>
</dbReference>
<evidence type="ECO:0000313" key="5">
    <source>
        <dbReference type="Proteomes" id="UP000295294"/>
    </source>
</evidence>
<comment type="similarity">
    <text evidence="1">Belongs to the peptidase M81 family.</text>
</comment>
<dbReference type="RefSeq" id="WP_135703892.1">
    <property type="nucleotide sequence ID" value="NZ_CP038634.1"/>
</dbReference>
<comment type="function">
    <text evidence="1">Involved in peptidolytic degradation of cyclic heptapeptide hepatotoxin microcystin (MC).</text>
</comment>
<dbReference type="InterPro" id="IPR015995">
    <property type="entry name" value="MlrC_N"/>
</dbReference>
<dbReference type="InterPro" id="IPR010799">
    <property type="entry name" value="MlrC_C"/>
</dbReference>
<keyword evidence="1" id="KW-0645">Protease</keyword>
<feature type="domain" description="Microcystin LR degradation protein MlrC N-terminal" evidence="3">
    <location>
        <begin position="2"/>
        <end position="292"/>
    </location>
</feature>
<evidence type="ECO:0000313" key="4">
    <source>
        <dbReference type="EMBL" id="QBY51520.1"/>
    </source>
</evidence>
<proteinExistence type="inferred from homology"/>
<keyword evidence="1" id="KW-0479">Metal-binding</keyword>